<dbReference type="GO" id="GO:0022857">
    <property type="term" value="F:transmembrane transporter activity"/>
    <property type="evidence" value="ECO:0007669"/>
    <property type="project" value="InterPro"/>
</dbReference>
<dbReference type="Pfam" id="PF07690">
    <property type="entry name" value="MFS_1"/>
    <property type="match status" value="1"/>
</dbReference>
<reference evidence="10" key="2">
    <citation type="submission" date="2021-09" db="EMBL/GenBank/DDBJ databases">
        <authorList>
            <person name="Gilroy R."/>
        </authorList>
    </citation>
    <scope>NUCLEOTIDE SEQUENCE</scope>
    <source>
        <strain evidence="10">6019</strain>
    </source>
</reference>
<keyword evidence="3" id="KW-0813">Transport</keyword>
<keyword evidence="5 8" id="KW-1133">Transmembrane helix</keyword>
<feature type="transmembrane region" description="Helical" evidence="8">
    <location>
        <begin position="293"/>
        <end position="314"/>
    </location>
</feature>
<evidence type="ECO:0000256" key="3">
    <source>
        <dbReference type="ARBA" id="ARBA00022448"/>
    </source>
</evidence>
<gene>
    <name evidence="10" type="ORF">K8V35_01940</name>
</gene>
<dbReference type="PANTHER" id="PTHR42718">
    <property type="entry name" value="MAJOR FACILITATOR SUPERFAMILY MULTIDRUG TRANSPORTER MFSC"/>
    <property type="match status" value="1"/>
</dbReference>
<feature type="domain" description="Major facilitator superfamily (MFS) profile" evidence="9">
    <location>
        <begin position="1"/>
        <end position="395"/>
    </location>
</feature>
<evidence type="ECO:0000313" key="10">
    <source>
        <dbReference type="EMBL" id="HJE19102.1"/>
    </source>
</evidence>
<evidence type="ECO:0000256" key="1">
    <source>
        <dbReference type="ARBA" id="ARBA00004651"/>
    </source>
</evidence>
<dbReference type="PANTHER" id="PTHR42718:SF9">
    <property type="entry name" value="MAJOR FACILITATOR SUPERFAMILY MULTIDRUG TRANSPORTER MFSC"/>
    <property type="match status" value="1"/>
</dbReference>
<feature type="transmembrane region" description="Helical" evidence="8">
    <location>
        <begin position="99"/>
        <end position="119"/>
    </location>
</feature>
<comment type="subcellular location">
    <subcellularLocation>
        <location evidence="1">Cell membrane</location>
        <topology evidence="1">Multi-pass membrane protein</topology>
    </subcellularLocation>
</comment>
<evidence type="ECO:0000256" key="5">
    <source>
        <dbReference type="ARBA" id="ARBA00022989"/>
    </source>
</evidence>
<sequence>MVAAGSLSDRFGYIRFMYIGIILSIIGSLLVIITANAGVMLIGRVVQGFSAAMLMPATISILNNVFEGEQRRAALSWWSIGAFGGTGFASLFAGFISTYFFWQITFIISIIIALIALYLLKDLRNVRLVKGRRTGRLDFLGVILFTVSLSALSVFITQGESWGWLSPISILLVVITIITTVIFFKYEKSLRSPFLDLSLFSNRSYTGVTVGNFLLNMSVGSIAVFNVYTQTGMGLTAFESGLVTLPYVILLLLLVRVGEKSIKMFGPKRALMTAPILILIGVIFFSLTSFDGWQYILVAGIGFTIFGAGVGLFATPALDTAVSSLPSDKTGVASAMFKMASTLGQGFGIAILISAYTVLNNQFDIDVAAAGAFIVNMLLAIISFLFILKFLPNQQKKI</sequence>
<accession>A0A921B5K9</accession>
<dbReference type="EMBL" id="DYYI01000018">
    <property type="protein sequence ID" value="HJE19102.1"/>
    <property type="molecule type" value="Genomic_DNA"/>
</dbReference>
<feature type="transmembrane region" description="Helical" evidence="8">
    <location>
        <begin position="162"/>
        <end position="184"/>
    </location>
</feature>
<name>A0A921B5K9_9STAP</name>
<feature type="transmembrane region" description="Helical" evidence="8">
    <location>
        <begin position="41"/>
        <end position="62"/>
    </location>
</feature>
<evidence type="ECO:0000256" key="8">
    <source>
        <dbReference type="SAM" id="Phobius"/>
    </source>
</evidence>
<evidence type="ECO:0000256" key="2">
    <source>
        <dbReference type="ARBA" id="ARBA00007520"/>
    </source>
</evidence>
<keyword evidence="4 8" id="KW-0812">Transmembrane</keyword>
<feature type="transmembrane region" description="Helical" evidence="8">
    <location>
        <begin position="368"/>
        <end position="388"/>
    </location>
</feature>
<feature type="transmembrane region" description="Helical" evidence="8">
    <location>
        <begin position="205"/>
        <end position="228"/>
    </location>
</feature>
<dbReference type="Gene3D" id="1.20.1720.10">
    <property type="entry name" value="Multidrug resistance protein D"/>
    <property type="match status" value="1"/>
</dbReference>
<feature type="transmembrane region" description="Helical" evidence="8">
    <location>
        <begin position="74"/>
        <end position="93"/>
    </location>
</feature>
<dbReference type="Gene3D" id="1.20.1250.20">
    <property type="entry name" value="MFS general substrate transporter like domains"/>
    <property type="match status" value="1"/>
</dbReference>
<feature type="transmembrane region" description="Helical" evidence="8">
    <location>
        <begin position="270"/>
        <end position="287"/>
    </location>
</feature>
<keyword evidence="6 8" id="KW-0472">Membrane</keyword>
<dbReference type="InterPro" id="IPR020846">
    <property type="entry name" value="MFS_dom"/>
</dbReference>
<evidence type="ECO:0000259" key="9">
    <source>
        <dbReference type="PROSITE" id="PS50850"/>
    </source>
</evidence>
<protein>
    <recommendedName>
        <fullName evidence="7">Quinolone resistance protein NorB</fullName>
    </recommendedName>
</protein>
<evidence type="ECO:0000256" key="7">
    <source>
        <dbReference type="ARBA" id="ARBA00040594"/>
    </source>
</evidence>
<feature type="transmembrane region" description="Helical" evidence="8">
    <location>
        <begin position="139"/>
        <end position="156"/>
    </location>
</feature>
<dbReference type="AlphaFoldDB" id="A0A921B5K9"/>
<proteinExistence type="inferred from homology"/>
<comment type="similarity">
    <text evidence="2">Belongs to the major facilitator superfamily. TCR/Tet family.</text>
</comment>
<organism evidence="10 11">
    <name type="scientific">Aliicoccus persicus</name>
    <dbReference type="NCBI Taxonomy" id="930138"/>
    <lineage>
        <taxon>Bacteria</taxon>
        <taxon>Bacillati</taxon>
        <taxon>Bacillota</taxon>
        <taxon>Bacilli</taxon>
        <taxon>Bacillales</taxon>
        <taxon>Staphylococcaceae</taxon>
        <taxon>Aliicoccus</taxon>
    </lineage>
</organism>
<comment type="caution">
    <text evidence="10">The sequence shown here is derived from an EMBL/GenBank/DDBJ whole genome shotgun (WGS) entry which is preliminary data.</text>
</comment>
<dbReference type="Proteomes" id="UP000763505">
    <property type="component" value="Unassembled WGS sequence"/>
</dbReference>
<dbReference type="SUPFAM" id="SSF103473">
    <property type="entry name" value="MFS general substrate transporter"/>
    <property type="match status" value="1"/>
</dbReference>
<evidence type="ECO:0000256" key="6">
    <source>
        <dbReference type="ARBA" id="ARBA00023136"/>
    </source>
</evidence>
<evidence type="ECO:0000256" key="4">
    <source>
        <dbReference type="ARBA" id="ARBA00022692"/>
    </source>
</evidence>
<feature type="transmembrane region" description="Helical" evidence="8">
    <location>
        <begin position="12"/>
        <end position="35"/>
    </location>
</feature>
<dbReference type="InterPro" id="IPR011701">
    <property type="entry name" value="MFS"/>
</dbReference>
<dbReference type="GO" id="GO:0005886">
    <property type="term" value="C:plasma membrane"/>
    <property type="evidence" value="ECO:0007669"/>
    <property type="project" value="UniProtKB-SubCell"/>
</dbReference>
<reference evidence="10" key="1">
    <citation type="journal article" date="2021" name="PeerJ">
        <title>Extensive microbial diversity within the chicken gut microbiome revealed by metagenomics and culture.</title>
        <authorList>
            <person name="Gilroy R."/>
            <person name="Ravi A."/>
            <person name="Getino M."/>
            <person name="Pursley I."/>
            <person name="Horton D.L."/>
            <person name="Alikhan N.F."/>
            <person name="Baker D."/>
            <person name="Gharbi K."/>
            <person name="Hall N."/>
            <person name="Watson M."/>
            <person name="Adriaenssens E.M."/>
            <person name="Foster-Nyarko E."/>
            <person name="Jarju S."/>
            <person name="Secka A."/>
            <person name="Antonio M."/>
            <person name="Oren A."/>
            <person name="Chaudhuri R.R."/>
            <person name="La Ragione R."/>
            <person name="Hildebrand F."/>
            <person name="Pallen M.J."/>
        </authorList>
    </citation>
    <scope>NUCLEOTIDE SEQUENCE</scope>
    <source>
        <strain evidence="10">6019</strain>
    </source>
</reference>
<evidence type="ECO:0000313" key="11">
    <source>
        <dbReference type="Proteomes" id="UP000763505"/>
    </source>
</evidence>
<feature type="transmembrane region" description="Helical" evidence="8">
    <location>
        <begin position="335"/>
        <end position="356"/>
    </location>
</feature>
<feature type="transmembrane region" description="Helical" evidence="8">
    <location>
        <begin position="240"/>
        <end position="258"/>
    </location>
</feature>
<dbReference type="PROSITE" id="PS50850">
    <property type="entry name" value="MFS"/>
    <property type="match status" value="1"/>
</dbReference>
<dbReference type="InterPro" id="IPR036259">
    <property type="entry name" value="MFS_trans_sf"/>
</dbReference>